<dbReference type="SUPFAM" id="SSF56672">
    <property type="entry name" value="DNA/RNA polymerases"/>
    <property type="match status" value="1"/>
</dbReference>
<reference evidence="20 21" key="1">
    <citation type="submission" date="2019-04" db="EMBL/GenBank/DDBJ databases">
        <title>Flavobacterium sp. GS03.</title>
        <authorList>
            <person name="Kim H."/>
        </authorList>
    </citation>
    <scope>NUCLEOTIDE SEQUENCE [LARGE SCALE GENOMIC DNA]</scope>
    <source>
        <strain evidence="20 21">GS03</strain>
    </source>
</reference>
<keyword evidence="8 16" id="KW-0227">DNA damage</keyword>
<evidence type="ECO:0000256" key="16">
    <source>
        <dbReference type="RuleBase" id="RU004460"/>
    </source>
</evidence>
<dbReference type="FunFam" id="1.20.1060.10:FF:000001">
    <property type="entry name" value="DNA polymerase I"/>
    <property type="match status" value="1"/>
</dbReference>
<dbReference type="GO" id="GO:0006302">
    <property type="term" value="P:double-strand break repair"/>
    <property type="evidence" value="ECO:0007669"/>
    <property type="project" value="TreeGrafter"/>
</dbReference>
<dbReference type="InterPro" id="IPR020045">
    <property type="entry name" value="DNA_polI_H3TH"/>
</dbReference>
<evidence type="ECO:0000256" key="10">
    <source>
        <dbReference type="ARBA" id="ARBA00022839"/>
    </source>
</evidence>
<dbReference type="InterPro" id="IPR036397">
    <property type="entry name" value="RNaseH_sf"/>
</dbReference>
<dbReference type="Gene3D" id="1.20.1060.10">
    <property type="entry name" value="Taq DNA Polymerase, Chain T, domain 4"/>
    <property type="match status" value="1"/>
</dbReference>
<dbReference type="GO" id="GO:0003887">
    <property type="term" value="F:DNA-directed DNA polymerase activity"/>
    <property type="evidence" value="ECO:0007669"/>
    <property type="project" value="UniProtKB-UniRule"/>
</dbReference>
<dbReference type="Pfam" id="PF02739">
    <property type="entry name" value="5_3_exonuc_N"/>
    <property type="match status" value="1"/>
</dbReference>
<dbReference type="CDD" id="cd08637">
    <property type="entry name" value="DNA_pol_A_pol_I_C"/>
    <property type="match status" value="1"/>
</dbReference>
<name>A0A4P7PQY7_9FLAO</name>
<evidence type="ECO:0000256" key="6">
    <source>
        <dbReference type="ARBA" id="ARBA00022705"/>
    </source>
</evidence>
<evidence type="ECO:0000256" key="14">
    <source>
        <dbReference type="ARBA" id="ARBA00049244"/>
    </source>
</evidence>
<evidence type="ECO:0000259" key="18">
    <source>
        <dbReference type="SMART" id="SM00475"/>
    </source>
</evidence>
<dbReference type="Gene3D" id="3.40.50.1010">
    <property type="entry name" value="5'-nuclease"/>
    <property type="match status" value="1"/>
</dbReference>
<dbReference type="InterPro" id="IPR002421">
    <property type="entry name" value="5-3_exonuclease"/>
</dbReference>
<dbReference type="InterPro" id="IPR029060">
    <property type="entry name" value="PIN-like_dom_sf"/>
</dbReference>
<dbReference type="OrthoDB" id="9806424at2"/>
<dbReference type="SUPFAM" id="SSF53098">
    <property type="entry name" value="Ribonuclease H-like"/>
    <property type="match status" value="1"/>
</dbReference>
<dbReference type="CDD" id="cd06139">
    <property type="entry name" value="DNA_polA_I_Ecoli_like_exo"/>
    <property type="match status" value="1"/>
</dbReference>
<evidence type="ECO:0000259" key="17">
    <source>
        <dbReference type="SMART" id="SM00474"/>
    </source>
</evidence>
<dbReference type="Gene3D" id="3.30.70.370">
    <property type="match status" value="1"/>
</dbReference>
<dbReference type="GO" id="GO:0008408">
    <property type="term" value="F:3'-5' exonuclease activity"/>
    <property type="evidence" value="ECO:0007669"/>
    <property type="project" value="UniProtKB-UniRule"/>
</dbReference>
<dbReference type="SMART" id="SM00482">
    <property type="entry name" value="POLAc"/>
    <property type="match status" value="1"/>
</dbReference>
<evidence type="ECO:0000256" key="13">
    <source>
        <dbReference type="ARBA" id="ARBA00023204"/>
    </source>
</evidence>
<dbReference type="Gene3D" id="1.10.150.20">
    <property type="entry name" value="5' to 3' exonuclease, C-terminal subdomain"/>
    <property type="match status" value="2"/>
</dbReference>
<evidence type="ECO:0000256" key="12">
    <source>
        <dbReference type="ARBA" id="ARBA00023125"/>
    </source>
</evidence>
<dbReference type="SUPFAM" id="SSF88723">
    <property type="entry name" value="PIN domain-like"/>
    <property type="match status" value="1"/>
</dbReference>
<dbReference type="InterPro" id="IPR002562">
    <property type="entry name" value="3'-5'_exonuclease_dom"/>
</dbReference>
<evidence type="ECO:0000256" key="11">
    <source>
        <dbReference type="ARBA" id="ARBA00022932"/>
    </source>
</evidence>
<evidence type="ECO:0000256" key="3">
    <source>
        <dbReference type="ARBA" id="ARBA00020311"/>
    </source>
</evidence>
<dbReference type="Pfam" id="PF01612">
    <property type="entry name" value="DNA_pol_A_exo1"/>
    <property type="match status" value="1"/>
</dbReference>
<evidence type="ECO:0000256" key="8">
    <source>
        <dbReference type="ARBA" id="ARBA00022763"/>
    </source>
</evidence>
<evidence type="ECO:0000313" key="21">
    <source>
        <dbReference type="Proteomes" id="UP000296862"/>
    </source>
</evidence>
<dbReference type="CDD" id="cd09898">
    <property type="entry name" value="H3TH_53EXO"/>
    <property type="match status" value="1"/>
</dbReference>
<evidence type="ECO:0000256" key="1">
    <source>
        <dbReference type="ARBA" id="ARBA00007705"/>
    </source>
</evidence>
<organism evidence="20 21">
    <name type="scientific">Flavobacterium sangjuense</name>
    <dbReference type="NCBI Taxonomy" id="2518177"/>
    <lineage>
        <taxon>Bacteria</taxon>
        <taxon>Pseudomonadati</taxon>
        <taxon>Bacteroidota</taxon>
        <taxon>Flavobacteriia</taxon>
        <taxon>Flavobacteriales</taxon>
        <taxon>Flavobacteriaceae</taxon>
        <taxon>Flavobacterium</taxon>
    </lineage>
</organism>
<gene>
    <name evidence="16 20" type="primary">polA</name>
    <name evidence="20" type="ORF">GS03_00328</name>
</gene>
<evidence type="ECO:0000256" key="9">
    <source>
        <dbReference type="ARBA" id="ARBA00022801"/>
    </source>
</evidence>
<dbReference type="GO" id="GO:0006261">
    <property type="term" value="P:DNA-templated DNA replication"/>
    <property type="evidence" value="ECO:0007669"/>
    <property type="project" value="UniProtKB-UniRule"/>
</dbReference>
<dbReference type="KEGG" id="fsn:GS03_00328"/>
<evidence type="ECO:0000256" key="15">
    <source>
        <dbReference type="NCBIfam" id="TIGR00593"/>
    </source>
</evidence>
<dbReference type="FunFam" id="1.10.150.20:FF:000002">
    <property type="entry name" value="DNA polymerase I"/>
    <property type="match status" value="1"/>
</dbReference>
<evidence type="ECO:0000259" key="19">
    <source>
        <dbReference type="SMART" id="SM00482"/>
    </source>
</evidence>
<dbReference type="AlphaFoldDB" id="A0A4P7PQY7"/>
<keyword evidence="7" id="KW-0540">Nuclease</keyword>
<dbReference type="Gene3D" id="3.30.420.10">
    <property type="entry name" value="Ribonuclease H-like superfamily/Ribonuclease H"/>
    <property type="match status" value="1"/>
</dbReference>
<evidence type="ECO:0000256" key="4">
    <source>
        <dbReference type="ARBA" id="ARBA00022679"/>
    </source>
</evidence>
<keyword evidence="13 16" id="KW-0234">DNA repair</keyword>
<dbReference type="InterPro" id="IPR002298">
    <property type="entry name" value="DNA_polymerase_A"/>
</dbReference>
<dbReference type="InterPro" id="IPR012337">
    <property type="entry name" value="RNaseH-like_sf"/>
</dbReference>
<evidence type="ECO:0000256" key="2">
    <source>
        <dbReference type="ARBA" id="ARBA00012417"/>
    </source>
</evidence>
<evidence type="ECO:0000256" key="5">
    <source>
        <dbReference type="ARBA" id="ARBA00022695"/>
    </source>
</evidence>
<dbReference type="PRINTS" id="PR00868">
    <property type="entry name" value="DNAPOLI"/>
</dbReference>
<feature type="domain" description="5'-3' exonuclease" evidence="18">
    <location>
        <begin position="4"/>
        <end position="265"/>
    </location>
</feature>
<dbReference type="InterPro" id="IPR019760">
    <property type="entry name" value="DNA-dir_DNA_pol_A_CS"/>
</dbReference>
<comment type="function">
    <text evidence="16">In addition to polymerase activity, this DNA polymerase exhibits 3'-5' and 5'-3' exonuclease activity.</text>
</comment>
<dbReference type="SMART" id="SM00475">
    <property type="entry name" value="53EXOc"/>
    <property type="match status" value="1"/>
</dbReference>
<protein>
    <recommendedName>
        <fullName evidence="3 15">DNA polymerase I</fullName>
        <ecNumber evidence="2 15">2.7.7.7</ecNumber>
    </recommendedName>
</protein>
<dbReference type="InterPro" id="IPR018320">
    <property type="entry name" value="DNA_polymerase_1"/>
</dbReference>
<keyword evidence="9 16" id="KW-0378">Hydrolase</keyword>
<keyword evidence="10 16" id="KW-0269">Exonuclease</keyword>
<dbReference type="InterPro" id="IPR008918">
    <property type="entry name" value="HhH2"/>
</dbReference>
<dbReference type="InterPro" id="IPR036279">
    <property type="entry name" value="5-3_exonuclease_C_sf"/>
</dbReference>
<keyword evidence="11 16" id="KW-0239">DNA-directed DNA polymerase</keyword>
<dbReference type="InterPro" id="IPR020046">
    <property type="entry name" value="5-3_exonucl_a-hlix_arch_N"/>
</dbReference>
<keyword evidence="21" id="KW-1185">Reference proteome</keyword>
<feature type="domain" description="DNA-directed DNA polymerase family A palm" evidence="19">
    <location>
        <begin position="709"/>
        <end position="916"/>
    </location>
</feature>
<dbReference type="SMART" id="SM00474">
    <property type="entry name" value="35EXOc"/>
    <property type="match status" value="1"/>
</dbReference>
<dbReference type="InterPro" id="IPR043502">
    <property type="entry name" value="DNA/RNA_pol_sf"/>
</dbReference>
<dbReference type="PANTHER" id="PTHR10133:SF27">
    <property type="entry name" value="DNA POLYMERASE NU"/>
    <property type="match status" value="1"/>
</dbReference>
<dbReference type="CDD" id="cd09859">
    <property type="entry name" value="PIN_53EXO"/>
    <property type="match status" value="1"/>
</dbReference>
<keyword evidence="12 16" id="KW-0238">DNA-binding</keyword>
<comment type="similarity">
    <text evidence="1 16">Belongs to the DNA polymerase type-A family.</text>
</comment>
<dbReference type="Pfam" id="PF01367">
    <property type="entry name" value="5_3_exonuc"/>
    <property type="match status" value="1"/>
</dbReference>
<dbReference type="Pfam" id="PF00476">
    <property type="entry name" value="DNA_pol_A"/>
    <property type="match status" value="1"/>
</dbReference>
<keyword evidence="4 16" id="KW-0808">Transferase</keyword>
<dbReference type="NCBIfam" id="NF004397">
    <property type="entry name" value="PRK05755.1"/>
    <property type="match status" value="1"/>
</dbReference>
<dbReference type="EC" id="2.7.7.7" evidence="2 15"/>
<accession>A0A4P7PQY7</accession>
<dbReference type="PANTHER" id="PTHR10133">
    <property type="entry name" value="DNA POLYMERASE I"/>
    <property type="match status" value="1"/>
</dbReference>
<evidence type="ECO:0000313" key="20">
    <source>
        <dbReference type="EMBL" id="QBZ96845.1"/>
    </source>
</evidence>
<feature type="domain" description="3'-5' exonuclease" evidence="17">
    <location>
        <begin position="358"/>
        <end position="539"/>
    </location>
</feature>
<proteinExistence type="inferred from homology"/>
<dbReference type="SMART" id="SM00279">
    <property type="entry name" value="HhH2"/>
    <property type="match status" value="1"/>
</dbReference>
<keyword evidence="5 16" id="KW-0548">Nucleotidyltransferase</keyword>
<dbReference type="SUPFAM" id="SSF47807">
    <property type="entry name" value="5' to 3' exonuclease, C-terminal subdomain"/>
    <property type="match status" value="1"/>
</dbReference>
<comment type="catalytic activity">
    <reaction evidence="14 16">
        <text>DNA(n) + a 2'-deoxyribonucleoside 5'-triphosphate = DNA(n+1) + diphosphate</text>
        <dbReference type="Rhea" id="RHEA:22508"/>
        <dbReference type="Rhea" id="RHEA-COMP:17339"/>
        <dbReference type="Rhea" id="RHEA-COMP:17340"/>
        <dbReference type="ChEBI" id="CHEBI:33019"/>
        <dbReference type="ChEBI" id="CHEBI:61560"/>
        <dbReference type="ChEBI" id="CHEBI:173112"/>
        <dbReference type="EC" id="2.7.7.7"/>
    </reaction>
</comment>
<dbReference type="PROSITE" id="PS00447">
    <property type="entry name" value="DNA_POLYMERASE_A"/>
    <property type="match status" value="1"/>
</dbReference>
<dbReference type="FunFam" id="1.10.150.20:FF:000003">
    <property type="entry name" value="DNA polymerase I"/>
    <property type="match status" value="1"/>
</dbReference>
<dbReference type="InterPro" id="IPR001098">
    <property type="entry name" value="DNA-dir_DNA_pol_A_palm_dom"/>
</dbReference>
<keyword evidence="6 16" id="KW-0235">DNA replication</keyword>
<dbReference type="EMBL" id="CP038810">
    <property type="protein sequence ID" value="QBZ96845.1"/>
    <property type="molecule type" value="Genomic_DNA"/>
</dbReference>
<sequence length="952" mass="107791">MSQKRLFLLDAYALIFRGYYAFIKNPRINSKGMDTSAIMGFMNALMDVIKREKPDHLAVAFDKGGSDYRYEMYKEYKAHRDETPEAIKIAVPYIQELLKAMHIPIIEKAGFEADDLIGTLAKQAEKENFLVFMVTPDKDFAQLVSENIFMYKPARMGNDIEIWGIPEVLAKFEIDHPEQVIDFLGMMGDTADNIPGLPGVGEVTAKKLLKEFGSMENLLANTDKLKGAMKDKIEANAELGILSKKLARILLDCPVTFDAADFEVSKPDVEKTDALFMELEFRQMKAQFDKWFGTGKEFDEIETNGNETEVANGTPKPAKKAAPKNENQFDLFGFSDDDSDEPKPHSYYATLETTEHVYQIVQGELGTKLFLQNLMNQTSVCFDTETTGIDALNAELVGMSFSFEKGKAFYVPFPENQDEAQALVEKFKPFFESESIEKIGQNVKYDLKVLSKYGIHIKGKLFDTMIAHYLINPDMRHNMDVLSETYLKYSPKSIETLIGKKGKNQLSMRDVPLEDIKEYAAEDADITLQLKEVFSPILDKAETKKLFEEIEIPLIPVLAAMEMEGINLDKEYLKKMSVDMQKDINEFEQKIYETAGEKFNLASPKQLGEILFDKLKIGGAKQKKTKTGQYATGEEVLSYLANDNPIVKDILEWRQMVKLQSTYIEALPTQVDAKTNRVHTDYMQTVAATGRLSSNNPNLQNIPIRTERGRLIRKAFIARDENYTLLSADYSQIELRIIAALSGEENMIKAFQNNEDIHKSTAAKVFNVPLEEVTKEQRSNAKTVNFGIIYGVSAFGLSNQTSLSRSESAALIDAYYKTYPKLKSYMSEQVDFARQNGYVQTVLGRRRYLKDINSANAIVRGAAERNAVNAPIQGSAADIIKIAMINIYKKLNSENWKSKMLLQVHDELVFDVHQSELEKIQPMIKHEMENAFKMAVPLDVELGLGKDWLEAH</sequence>
<dbReference type="GO" id="GO:0003677">
    <property type="term" value="F:DNA binding"/>
    <property type="evidence" value="ECO:0007669"/>
    <property type="project" value="UniProtKB-UniRule"/>
</dbReference>
<dbReference type="NCBIfam" id="TIGR00593">
    <property type="entry name" value="pola"/>
    <property type="match status" value="1"/>
</dbReference>
<evidence type="ECO:0000256" key="7">
    <source>
        <dbReference type="ARBA" id="ARBA00022722"/>
    </source>
</evidence>
<dbReference type="Proteomes" id="UP000296862">
    <property type="component" value="Chromosome"/>
</dbReference>
<dbReference type="GO" id="GO:0008409">
    <property type="term" value="F:5'-3' exonuclease activity"/>
    <property type="evidence" value="ECO:0007669"/>
    <property type="project" value="UniProtKB-UniRule"/>
</dbReference>